<gene>
    <name evidence="1" type="ORF">CHS0354_012390</name>
</gene>
<evidence type="ECO:0000313" key="1">
    <source>
        <dbReference type="EMBL" id="KAK3579761.1"/>
    </source>
</evidence>
<accession>A0AAE0RUB1</accession>
<organism evidence="1 2">
    <name type="scientific">Potamilus streckersoni</name>
    <dbReference type="NCBI Taxonomy" id="2493646"/>
    <lineage>
        <taxon>Eukaryota</taxon>
        <taxon>Metazoa</taxon>
        <taxon>Spiralia</taxon>
        <taxon>Lophotrochozoa</taxon>
        <taxon>Mollusca</taxon>
        <taxon>Bivalvia</taxon>
        <taxon>Autobranchia</taxon>
        <taxon>Heteroconchia</taxon>
        <taxon>Palaeoheterodonta</taxon>
        <taxon>Unionida</taxon>
        <taxon>Unionoidea</taxon>
        <taxon>Unionidae</taxon>
        <taxon>Ambleminae</taxon>
        <taxon>Lampsilini</taxon>
        <taxon>Potamilus</taxon>
    </lineage>
</organism>
<dbReference type="Proteomes" id="UP001195483">
    <property type="component" value="Unassembled WGS sequence"/>
</dbReference>
<reference evidence="1" key="2">
    <citation type="journal article" date="2021" name="Genome Biol. Evol.">
        <title>Developing a high-quality reference genome for a parasitic bivalve with doubly uniparental inheritance (Bivalvia: Unionida).</title>
        <authorList>
            <person name="Smith C.H."/>
        </authorList>
    </citation>
    <scope>NUCLEOTIDE SEQUENCE</scope>
    <source>
        <strain evidence="1">CHS0354</strain>
        <tissue evidence="1">Mantle</tissue>
    </source>
</reference>
<proteinExistence type="predicted"/>
<comment type="caution">
    <text evidence="1">The sequence shown here is derived from an EMBL/GenBank/DDBJ whole genome shotgun (WGS) entry which is preliminary data.</text>
</comment>
<protein>
    <submittedName>
        <fullName evidence="1">Uncharacterized protein</fullName>
    </submittedName>
</protein>
<dbReference type="EMBL" id="JAEAOA010000749">
    <property type="protein sequence ID" value="KAK3579761.1"/>
    <property type="molecule type" value="Genomic_DNA"/>
</dbReference>
<dbReference type="AlphaFoldDB" id="A0AAE0RUB1"/>
<keyword evidence="2" id="KW-1185">Reference proteome</keyword>
<reference evidence="1" key="3">
    <citation type="submission" date="2023-05" db="EMBL/GenBank/DDBJ databases">
        <authorList>
            <person name="Smith C.H."/>
        </authorList>
    </citation>
    <scope>NUCLEOTIDE SEQUENCE</scope>
    <source>
        <strain evidence="1">CHS0354</strain>
        <tissue evidence="1">Mantle</tissue>
    </source>
</reference>
<evidence type="ECO:0000313" key="2">
    <source>
        <dbReference type="Proteomes" id="UP001195483"/>
    </source>
</evidence>
<sequence>MYFTPRLKTMMKNTGYEIIETSVDDYETLKHKSNIIKLSIKDVMNNPVVDEFLKTSIGDLIKQSKIHDTEKYYKHDPEEKLEPYKAKKSFLNHLLQFDLGKLPEEQVEKLYNNSSRIK</sequence>
<reference evidence="1" key="1">
    <citation type="journal article" date="2021" name="Genome Biol. Evol.">
        <title>A High-Quality Reference Genome for a Parasitic Bivalve with Doubly Uniparental Inheritance (Bivalvia: Unionida).</title>
        <authorList>
            <person name="Smith C.H."/>
        </authorList>
    </citation>
    <scope>NUCLEOTIDE SEQUENCE</scope>
    <source>
        <strain evidence="1">CHS0354</strain>
    </source>
</reference>
<name>A0AAE0RUB1_9BIVA</name>